<evidence type="ECO:0000313" key="13">
    <source>
        <dbReference type="Proteomes" id="UP001174136"/>
    </source>
</evidence>
<evidence type="ECO:0000256" key="3">
    <source>
        <dbReference type="ARBA" id="ARBA00022989"/>
    </source>
</evidence>
<evidence type="ECO:0000256" key="7">
    <source>
        <dbReference type="ARBA" id="ARBA00023224"/>
    </source>
</evidence>
<comment type="similarity">
    <text evidence="8">Belongs to the G-protein coupled receptor 1 family.</text>
</comment>
<feature type="domain" description="G-protein coupled receptors family 1 profile" evidence="11">
    <location>
        <begin position="69"/>
        <end position="358"/>
    </location>
</feature>
<feature type="transmembrane region" description="Helical" evidence="10">
    <location>
        <begin position="174"/>
        <end position="193"/>
    </location>
</feature>
<keyword evidence="5 10" id="KW-0472">Membrane</keyword>
<sequence length="461" mass="52194">MNQSREFQFLFSCNVSPSTELDISVTKSEPMAVTVPMTIFYSTIFLLGVRQFNIISFFFSNIGHKDVFFNGVSILTLVVDVHMRTSAIRLYLISLVLSDILQLLTMPVTLYRYYWESYPWRLGQGVCKVYFMMRQMYCATTSWVIMAFTTERYAAICHTMWSVSSLKQSRQPCLLWVWIISLLSTVPFALVYGQARVCILNYLAATPEDALHVSTMCEMTEPDPAHIYKGALLLRACLFFLMPLVVIFTLYLLILLHLRRNSLQRKTMGLTQMDRETRPDIQCHNNGKLLSNEKRALRLMGAVLVAFFICNFPDIASSLMQVYVVVWSDTVLSVYTVLKSYLALPLWYINSALDPLLFCISSCTFRRACCRTLRSSFRPWCHRRNAGGGGGAMRSKPGLGQRSSSGGEGSTMGRERSDCVYSGEREGNVGHGDPADVDAHVQRESSGCRSPMEPVLEVHTL</sequence>
<organism evidence="12 13">
    <name type="scientific">Merluccius polli</name>
    <name type="common">Benguela hake</name>
    <name type="synonym">Merluccius cadenati</name>
    <dbReference type="NCBI Taxonomy" id="89951"/>
    <lineage>
        <taxon>Eukaryota</taxon>
        <taxon>Metazoa</taxon>
        <taxon>Chordata</taxon>
        <taxon>Craniata</taxon>
        <taxon>Vertebrata</taxon>
        <taxon>Euteleostomi</taxon>
        <taxon>Actinopterygii</taxon>
        <taxon>Neopterygii</taxon>
        <taxon>Teleostei</taxon>
        <taxon>Neoteleostei</taxon>
        <taxon>Acanthomorphata</taxon>
        <taxon>Zeiogadaria</taxon>
        <taxon>Gadariae</taxon>
        <taxon>Gadiformes</taxon>
        <taxon>Gadoidei</taxon>
        <taxon>Merlucciidae</taxon>
        <taxon>Merluccius</taxon>
    </lineage>
</organism>
<feature type="transmembrane region" description="Helical" evidence="10">
    <location>
        <begin position="90"/>
        <end position="114"/>
    </location>
</feature>
<dbReference type="Proteomes" id="UP001174136">
    <property type="component" value="Unassembled WGS sequence"/>
</dbReference>
<reference evidence="12" key="1">
    <citation type="journal article" date="2023" name="Front. Mar. Sci.">
        <title>A new Merluccius polli reference genome to investigate the effects of global change in West African waters.</title>
        <authorList>
            <person name="Mateo J.L."/>
            <person name="Blanco-Fernandez C."/>
            <person name="Garcia-Vazquez E."/>
            <person name="Machado-Schiaffino G."/>
        </authorList>
    </citation>
    <scope>NUCLEOTIDE SEQUENCE</scope>
    <source>
        <strain evidence="12">C29</strain>
        <tissue evidence="12">Fin</tissue>
    </source>
</reference>
<evidence type="ECO:0000256" key="9">
    <source>
        <dbReference type="SAM" id="MobiDB-lite"/>
    </source>
</evidence>
<evidence type="ECO:0000256" key="2">
    <source>
        <dbReference type="ARBA" id="ARBA00022692"/>
    </source>
</evidence>
<feature type="transmembrane region" description="Helical" evidence="10">
    <location>
        <begin position="299"/>
        <end position="326"/>
    </location>
</feature>
<evidence type="ECO:0000256" key="6">
    <source>
        <dbReference type="ARBA" id="ARBA00023170"/>
    </source>
</evidence>
<evidence type="ECO:0000256" key="5">
    <source>
        <dbReference type="ARBA" id="ARBA00023136"/>
    </source>
</evidence>
<feature type="transmembrane region" description="Helical" evidence="10">
    <location>
        <begin position="134"/>
        <end position="154"/>
    </location>
</feature>
<dbReference type="InterPro" id="IPR017452">
    <property type="entry name" value="GPCR_Rhodpsn_7TM"/>
</dbReference>
<dbReference type="SUPFAM" id="SSF81321">
    <property type="entry name" value="Family A G protein-coupled receptor-like"/>
    <property type="match status" value="1"/>
</dbReference>
<dbReference type="PRINTS" id="PR00237">
    <property type="entry name" value="GPCRRHODOPSN"/>
</dbReference>
<keyword evidence="3 10" id="KW-1133">Transmembrane helix</keyword>
<gene>
    <name evidence="12" type="primary">PK1-R</name>
    <name evidence="12" type="ORF">N1851_024965</name>
</gene>
<evidence type="ECO:0000259" key="11">
    <source>
        <dbReference type="PROSITE" id="PS50262"/>
    </source>
</evidence>
<keyword evidence="6 8" id="KW-0675">Receptor</keyword>
<evidence type="ECO:0000313" key="12">
    <source>
        <dbReference type="EMBL" id="KAK0138504.1"/>
    </source>
</evidence>
<dbReference type="Pfam" id="PF00001">
    <property type="entry name" value="7tm_1"/>
    <property type="match status" value="1"/>
</dbReference>
<dbReference type="PROSITE" id="PS50262">
    <property type="entry name" value="G_PROTEIN_RECEP_F1_2"/>
    <property type="match status" value="1"/>
</dbReference>
<comment type="subcellular location">
    <subcellularLocation>
        <location evidence="1">Membrane</location>
        <topology evidence="1">Multi-pass membrane protein</topology>
    </subcellularLocation>
</comment>
<keyword evidence="4 8" id="KW-0297">G-protein coupled receptor</keyword>
<protein>
    <submittedName>
        <fullName evidence="12">Pyrokinin-1 receptor</fullName>
    </submittedName>
</protein>
<comment type="caution">
    <text evidence="12">The sequence shown here is derived from an EMBL/GenBank/DDBJ whole genome shotgun (WGS) entry which is preliminary data.</text>
</comment>
<dbReference type="PANTHER" id="PTHR24243">
    <property type="entry name" value="G-PROTEIN COUPLED RECEPTOR"/>
    <property type="match status" value="1"/>
</dbReference>
<dbReference type="EMBL" id="JAOPHQ010004605">
    <property type="protein sequence ID" value="KAK0138504.1"/>
    <property type="molecule type" value="Genomic_DNA"/>
</dbReference>
<dbReference type="InterPro" id="IPR000276">
    <property type="entry name" value="GPCR_Rhodpsn"/>
</dbReference>
<dbReference type="Gene3D" id="1.20.1070.10">
    <property type="entry name" value="Rhodopsin 7-helix transmembrane proteins"/>
    <property type="match status" value="1"/>
</dbReference>
<dbReference type="PANTHER" id="PTHR24243:SF207">
    <property type="entry name" value="PYROKININ-1 RECEPTOR-LIKE"/>
    <property type="match status" value="1"/>
</dbReference>
<dbReference type="PROSITE" id="PS00237">
    <property type="entry name" value="G_PROTEIN_RECEP_F1_1"/>
    <property type="match status" value="1"/>
</dbReference>
<keyword evidence="7 8" id="KW-0807">Transducer</keyword>
<dbReference type="GO" id="GO:0005886">
    <property type="term" value="C:plasma membrane"/>
    <property type="evidence" value="ECO:0007669"/>
    <property type="project" value="TreeGrafter"/>
</dbReference>
<feature type="compositionally biased region" description="Basic and acidic residues" evidence="9">
    <location>
        <begin position="413"/>
        <end position="443"/>
    </location>
</feature>
<evidence type="ECO:0000256" key="4">
    <source>
        <dbReference type="ARBA" id="ARBA00023040"/>
    </source>
</evidence>
<evidence type="ECO:0000256" key="8">
    <source>
        <dbReference type="RuleBase" id="RU000688"/>
    </source>
</evidence>
<feature type="transmembrane region" description="Helical" evidence="10">
    <location>
        <begin position="232"/>
        <end position="258"/>
    </location>
</feature>
<evidence type="ECO:0000256" key="10">
    <source>
        <dbReference type="SAM" id="Phobius"/>
    </source>
</evidence>
<feature type="region of interest" description="Disordered" evidence="9">
    <location>
        <begin position="387"/>
        <end position="461"/>
    </location>
</feature>
<keyword evidence="13" id="KW-1185">Reference proteome</keyword>
<dbReference type="AlphaFoldDB" id="A0AA47ME88"/>
<feature type="transmembrane region" description="Helical" evidence="10">
    <location>
        <begin position="346"/>
        <end position="365"/>
    </location>
</feature>
<feature type="transmembrane region" description="Helical" evidence="10">
    <location>
        <begin position="31"/>
        <end position="49"/>
    </location>
</feature>
<accession>A0AA47ME88</accession>
<evidence type="ECO:0000256" key="1">
    <source>
        <dbReference type="ARBA" id="ARBA00004141"/>
    </source>
</evidence>
<proteinExistence type="inferred from homology"/>
<name>A0AA47ME88_MERPO</name>
<keyword evidence="2 8" id="KW-0812">Transmembrane</keyword>
<dbReference type="GO" id="GO:0004930">
    <property type="term" value="F:G protein-coupled receptor activity"/>
    <property type="evidence" value="ECO:0007669"/>
    <property type="project" value="UniProtKB-KW"/>
</dbReference>